<dbReference type="EMBL" id="BMME01000001">
    <property type="protein sequence ID" value="GGK04664.1"/>
    <property type="molecule type" value="Genomic_DNA"/>
</dbReference>
<gene>
    <name evidence="3" type="ORF">GCM10011394_12190</name>
</gene>
<feature type="domain" description="YCII-related" evidence="2">
    <location>
        <begin position="1"/>
        <end position="95"/>
    </location>
</feature>
<dbReference type="Pfam" id="PF03795">
    <property type="entry name" value="YCII"/>
    <property type="match status" value="1"/>
</dbReference>
<name>A0ABQ2EEF8_9GAMM</name>
<dbReference type="PANTHER" id="PTHR33606">
    <property type="entry name" value="PROTEIN YCII"/>
    <property type="match status" value="1"/>
</dbReference>
<reference evidence="4" key="1">
    <citation type="journal article" date="2019" name="Int. J. Syst. Evol. Microbiol.">
        <title>The Global Catalogue of Microorganisms (GCM) 10K type strain sequencing project: providing services to taxonomists for standard genome sequencing and annotation.</title>
        <authorList>
            <consortium name="The Broad Institute Genomics Platform"/>
            <consortium name="The Broad Institute Genome Sequencing Center for Infectious Disease"/>
            <person name="Wu L."/>
            <person name="Ma J."/>
        </authorList>
    </citation>
    <scope>NUCLEOTIDE SEQUENCE [LARGE SCALE GENOMIC DNA]</scope>
    <source>
        <strain evidence="4">CGMCC 1.8985</strain>
    </source>
</reference>
<evidence type="ECO:0000313" key="4">
    <source>
        <dbReference type="Proteomes" id="UP000599009"/>
    </source>
</evidence>
<protein>
    <recommendedName>
        <fullName evidence="2">YCII-related domain-containing protein</fullName>
    </recommendedName>
</protein>
<proteinExistence type="inferred from homology"/>
<dbReference type="RefSeq" id="WP_132984862.1">
    <property type="nucleotide sequence ID" value="NZ_BMME01000001.1"/>
</dbReference>
<keyword evidence="4" id="KW-1185">Reference proteome</keyword>
<dbReference type="PANTHER" id="PTHR33606:SF3">
    <property type="entry name" value="PROTEIN YCII"/>
    <property type="match status" value="1"/>
</dbReference>
<evidence type="ECO:0000259" key="2">
    <source>
        <dbReference type="Pfam" id="PF03795"/>
    </source>
</evidence>
<dbReference type="InterPro" id="IPR011008">
    <property type="entry name" value="Dimeric_a/b-barrel"/>
</dbReference>
<dbReference type="Proteomes" id="UP000599009">
    <property type="component" value="Unassembled WGS sequence"/>
</dbReference>
<dbReference type="SUPFAM" id="SSF54909">
    <property type="entry name" value="Dimeric alpha+beta barrel"/>
    <property type="match status" value="1"/>
</dbReference>
<dbReference type="InterPro" id="IPR005545">
    <property type="entry name" value="YCII"/>
</dbReference>
<organism evidence="3 4">
    <name type="scientific">Luteimonas terricola</name>
    <dbReference type="NCBI Taxonomy" id="645597"/>
    <lineage>
        <taxon>Bacteria</taxon>
        <taxon>Pseudomonadati</taxon>
        <taxon>Pseudomonadota</taxon>
        <taxon>Gammaproteobacteria</taxon>
        <taxon>Lysobacterales</taxon>
        <taxon>Lysobacteraceae</taxon>
        <taxon>Luteimonas</taxon>
    </lineage>
</organism>
<dbReference type="InterPro" id="IPR051807">
    <property type="entry name" value="Sec-metab_biosynth-assoc"/>
</dbReference>
<comment type="caution">
    <text evidence="3">The sequence shown here is derived from an EMBL/GenBank/DDBJ whole genome shotgun (WGS) entry which is preliminary data.</text>
</comment>
<evidence type="ECO:0000313" key="3">
    <source>
        <dbReference type="EMBL" id="GGK04664.1"/>
    </source>
</evidence>
<comment type="similarity">
    <text evidence="1">Belongs to the YciI family.</text>
</comment>
<evidence type="ECO:0000256" key="1">
    <source>
        <dbReference type="ARBA" id="ARBA00007689"/>
    </source>
</evidence>
<accession>A0ABQ2EEF8</accession>
<dbReference type="NCBIfam" id="NF008473">
    <property type="entry name" value="PRK11370.1"/>
    <property type="match status" value="1"/>
</dbReference>
<dbReference type="Gene3D" id="3.30.70.1060">
    <property type="entry name" value="Dimeric alpha+beta barrel"/>
    <property type="match status" value="1"/>
</dbReference>
<sequence length="99" mass="10580">MWYAIEGRDGADVLGKRSAARDAHLARLRALRDDGRLLVAGPCPAVDAEDPGPAGFSGSIVIARFESLEDARAWADADPYVAAGVYASVEVRPFRKVLP</sequence>